<organism evidence="1 2">
    <name type="scientific">Desulfitobacterium chlororespirans DSM 11544</name>
    <dbReference type="NCBI Taxonomy" id="1121395"/>
    <lineage>
        <taxon>Bacteria</taxon>
        <taxon>Bacillati</taxon>
        <taxon>Bacillota</taxon>
        <taxon>Clostridia</taxon>
        <taxon>Eubacteriales</taxon>
        <taxon>Desulfitobacteriaceae</taxon>
        <taxon>Desulfitobacterium</taxon>
    </lineage>
</organism>
<dbReference type="Pfam" id="PF14284">
    <property type="entry name" value="PcfJ"/>
    <property type="match status" value="1"/>
</dbReference>
<dbReference type="AlphaFoldDB" id="A0A1M7UYG8"/>
<dbReference type="EMBL" id="FRDN01000021">
    <property type="protein sequence ID" value="SHN87970.1"/>
    <property type="molecule type" value="Genomic_DNA"/>
</dbReference>
<reference evidence="2" key="1">
    <citation type="submission" date="2016-12" db="EMBL/GenBank/DDBJ databases">
        <authorList>
            <person name="Varghese N."/>
            <person name="Submissions S."/>
        </authorList>
    </citation>
    <scope>NUCLEOTIDE SEQUENCE [LARGE SCALE GENOMIC DNA]</scope>
    <source>
        <strain evidence="2">DSM 11544</strain>
    </source>
</reference>
<dbReference type="RefSeq" id="WP_072775128.1">
    <property type="nucleotide sequence ID" value="NZ_FRDN01000021.1"/>
</dbReference>
<dbReference type="STRING" id="1121395.SAMN02745215_05058"/>
<sequence>MLYKKELEQVPVQNYQEIIPIKDTKAAKYVATVQVLNLEKSGKTLVIDVFLRGNKELRLRFFSDGNSFLACKEWPATKWLKSKPTRLLEGEYAYRCDIDAFESDIKKAHDVLKKRQVYCYRRELIDEMDSFVAGLSSQKNEEAAYRKQALMKAHFEMFPDYPPDLKDYCETDVFGFTYIFISKIQKESRKAICGHCGHQFLMPRETKVGEGSSCPKCNMKGILRAGWRSDGPTNKAKLCIAYKVQNQLLLRWIKIERTFNDSKVNYSFEDYYRNLYLQTPKGQVIYAYKFQNASWGFGCGWDWYRQRNGMVNYDESYVYNRNLSAVFGTSYYHVDLQTGLKNAGQLSFRALLGNLKTIPAAEYLFKLGMTNLVTELGSLQRSNGKGFSEILGISKQYLPLYRKFNVTLVEHRIISKSMDWVKETSFLKLRALSPKDSDVKDIGELLKTMSFERFANYFYKQIQMGKSKALSHYLMLYKDYLSMSETLKVDLSRKSVRFPNNIKESHDLILFRFNRVKHKNEDKKFKRAAKKLYSGMPQFANSEFCIVYPALRSDLIKEGQSLNHCVGADRYYKDHIAGTQMIFFVRKITEPQKPFVTMEVDMQELRIRQLYGYGDKLKNSNVRAFANEFLVALKRKENKVQITVSA</sequence>
<evidence type="ECO:0000313" key="2">
    <source>
        <dbReference type="Proteomes" id="UP000184010"/>
    </source>
</evidence>
<proteinExistence type="predicted"/>
<dbReference type="InterPro" id="IPR025586">
    <property type="entry name" value="PcfJ"/>
</dbReference>
<dbReference type="Proteomes" id="UP000184010">
    <property type="component" value="Unassembled WGS sequence"/>
</dbReference>
<protein>
    <submittedName>
        <fullName evidence="1">PcfJ-like protein</fullName>
    </submittedName>
</protein>
<evidence type="ECO:0000313" key="1">
    <source>
        <dbReference type="EMBL" id="SHN87970.1"/>
    </source>
</evidence>
<keyword evidence="2" id="KW-1185">Reference proteome</keyword>
<gene>
    <name evidence="1" type="ORF">SAMN02745215_05058</name>
</gene>
<accession>A0A1M7UYG8</accession>
<name>A0A1M7UYG8_9FIRM</name>